<proteinExistence type="inferred from homology"/>
<dbReference type="RefSeq" id="WP_132971214.1">
    <property type="nucleotide sequence ID" value="NZ_SMFX01000001.1"/>
</dbReference>
<accession>A0A4R1HJD5</accession>
<dbReference type="GO" id="GO:0005524">
    <property type="term" value="F:ATP binding"/>
    <property type="evidence" value="ECO:0007669"/>
    <property type="project" value="UniProtKB-UniRule"/>
</dbReference>
<comment type="caution">
    <text evidence="7">The sequence shown here is derived from an EMBL/GenBank/DDBJ whole genome shotgun (WGS) entry which is preliminary data.</text>
</comment>
<keyword evidence="2 5" id="KW-0547">Nucleotide-binding</keyword>
<dbReference type="SUPFAM" id="SSF52540">
    <property type="entry name" value="P-loop containing nucleoside triphosphate hydrolases"/>
    <property type="match status" value="1"/>
</dbReference>
<comment type="function">
    <text evidence="5">Catalyzes the phosphorylation of the 3'-hydroxyl group of dephosphocoenzyme A to form coenzyme A.</text>
</comment>
<keyword evidence="3 5" id="KW-0067">ATP-binding</keyword>
<dbReference type="Proteomes" id="UP000295707">
    <property type="component" value="Unassembled WGS sequence"/>
</dbReference>
<dbReference type="PANTHER" id="PTHR10695">
    <property type="entry name" value="DEPHOSPHO-COA KINASE-RELATED"/>
    <property type="match status" value="1"/>
</dbReference>
<dbReference type="InterPro" id="IPR027417">
    <property type="entry name" value="P-loop_NTPase"/>
</dbReference>
<evidence type="ECO:0000256" key="5">
    <source>
        <dbReference type="HAMAP-Rule" id="MF_00376"/>
    </source>
</evidence>
<dbReference type="EC" id="2.7.1.24" evidence="5 6"/>
<reference evidence="7 8" key="1">
    <citation type="submission" date="2019-03" db="EMBL/GenBank/DDBJ databases">
        <title>Genomic Encyclopedia of Type Strains, Phase IV (KMG-IV): sequencing the most valuable type-strain genomes for metagenomic binning, comparative biology and taxonomic classification.</title>
        <authorList>
            <person name="Goeker M."/>
        </authorList>
    </citation>
    <scope>NUCLEOTIDE SEQUENCE [LARGE SCALE GENOMIC DNA]</scope>
    <source>
        <strain evidence="7 8">DSM 19610</strain>
    </source>
</reference>
<sequence>MGCRLRIGLTGGIGSGKSEVSRLFAGRGATIIDTDVIARELVEPGQPALQEIINTFGADLLDNEGRLDRARLRAQVFANPEKRQHLEAILHPRIRARALELADAADTPYCLLVIPLLAETGEVRPGTGQEGRLGENGYSLDRVLVIDTPTEKQIERVAARDPLSRQEIEAILNSQSDRQQRLSIADDVIVNDSDLAHLESEVRRLDRQYHQLADGPDARTP</sequence>
<dbReference type="UniPathway" id="UPA00241">
    <property type="reaction ID" value="UER00356"/>
</dbReference>
<dbReference type="PANTHER" id="PTHR10695:SF46">
    <property type="entry name" value="BIFUNCTIONAL COENZYME A SYNTHASE-RELATED"/>
    <property type="match status" value="1"/>
</dbReference>
<comment type="similarity">
    <text evidence="1 5">Belongs to the CoaE family.</text>
</comment>
<keyword evidence="5" id="KW-0963">Cytoplasm</keyword>
<dbReference type="HAMAP" id="MF_00376">
    <property type="entry name" value="Dephospho_CoA_kinase"/>
    <property type="match status" value="1"/>
</dbReference>
<dbReference type="GO" id="GO:0004140">
    <property type="term" value="F:dephospho-CoA kinase activity"/>
    <property type="evidence" value="ECO:0007669"/>
    <property type="project" value="UniProtKB-UniRule"/>
</dbReference>
<evidence type="ECO:0000256" key="3">
    <source>
        <dbReference type="ARBA" id="ARBA00022840"/>
    </source>
</evidence>
<keyword evidence="5 7" id="KW-0418">Kinase</keyword>
<dbReference type="EMBL" id="SMFX01000001">
    <property type="protein sequence ID" value="TCK17332.1"/>
    <property type="molecule type" value="Genomic_DNA"/>
</dbReference>
<dbReference type="NCBIfam" id="TIGR00152">
    <property type="entry name" value="dephospho-CoA kinase"/>
    <property type="match status" value="1"/>
</dbReference>
<dbReference type="Gene3D" id="3.40.50.300">
    <property type="entry name" value="P-loop containing nucleotide triphosphate hydrolases"/>
    <property type="match status" value="1"/>
</dbReference>
<comment type="catalytic activity">
    <reaction evidence="5">
        <text>3'-dephospho-CoA + ATP = ADP + CoA + H(+)</text>
        <dbReference type="Rhea" id="RHEA:18245"/>
        <dbReference type="ChEBI" id="CHEBI:15378"/>
        <dbReference type="ChEBI" id="CHEBI:30616"/>
        <dbReference type="ChEBI" id="CHEBI:57287"/>
        <dbReference type="ChEBI" id="CHEBI:57328"/>
        <dbReference type="ChEBI" id="CHEBI:456216"/>
        <dbReference type="EC" id="2.7.1.24"/>
    </reaction>
</comment>
<organism evidence="7 8">
    <name type="scientific">Thiogranum longum</name>
    <dbReference type="NCBI Taxonomy" id="1537524"/>
    <lineage>
        <taxon>Bacteria</taxon>
        <taxon>Pseudomonadati</taxon>
        <taxon>Pseudomonadota</taxon>
        <taxon>Gammaproteobacteria</taxon>
        <taxon>Chromatiales</taxon>
        <taxon>Ectothiorhodospiraceae</taxon>
        <taxon>Thiogranum</taxon>
    </lineage>
</organism>
<gene>
    <name evidence="5" type="primary">coaE</name>
    <name evidence="7" type="ORF">DFR30_0560</name>
</gene>
<dbReference type="GO" id="GO:0005737">
    <property type="term" value="C:cytoplasm"/>
    <property type="evidence" value="ECO:0007669"/>
    <property type="project" value="UniProtKB-SubCell"/>
</dbReference>
<dbReference type="PROSITE" id="PS51219">
    <property type="entry name" value="DPCK"/>
    <property type="match status" value="1"/>
</dbReference>
<feature type="binding site" evidence="5">
    <location>
        <begin position="14"/>
        <end position="19"/>
    </location>
    <ligand>
        <name>ATP</name>
        <dbReference type="ChEBI" id="CHEBI:30616"/>
    </ligand>
</feature>
<dbReference type="OrthoDB" id="9812943at2"/>
<keyword evidence="8" id="KW-1185">Reference proteome</keyword>
<keyword evidence="4 5" id="KW-0173">Coenzyme A biosynthesis</keyword>
<dbReference type="GO" id="GO:0015937">
    <property type="term" value="P:coenzyme A biosynthetic process"/>
    <property type="evidence" value="ECO:0007669"/>
    <property type="project" value="UniProtKB-UniRule"/>
</dbReference>
<comment type="subcellular location">
    <subcellularLocation>
        <location evidence="5">Cytoplasm</location>
    </subcellularLocation>
</comment>
<dbReference type="CDD" id="cd02022">
    <property type="entry name" value="DPCK"/>
    <property type="match status" value="1"/>
</dbReference>
<keyword evidence="5" id="KW-0808">Transferase</keyword>
<dbReference type="InterPro" id="IPR001977">
    <property type="entry name" value="Depp_CoAkinase"/>
</dbReference>
<evidence type="ECO:0000256" key="6">
    <source>
        <dbReference type="NCBIfam" id="TIGR00152"/>
    </source>
</evidence>
<evidence type="ECO:0000256" key="2">
    <source>
        <dbReference type="ARBA" id="ARBA00022741"/>
    </source>
</evidence>
<evidence type="ECO:0000313" key="8">
    <source>
        <dbReference type="Proteomes" id="UP000295707"/>
    </source>
</evidence>
<name>A0A4R1HJD5_9GAMM</name>
<evidence type="ECO:0000256" key="1">
    <source>
        <dbReference type="ARBA" id="ARBA00009018"/>
    </source>
</evidence>
<dbReference type="AlphaFoldDB" id="A0A4R1HJD5"/>
<evidence type="ECO:0000256" key="4">
    <source>
        <dbReference type="ARBA" id="ARBA00022993"/>
    </source>
</evidence>
<dbReference type="Pfam" id="PF01121">
    <property type="entry name" value="CoaE"/>
    <property type="match status" value="1"/>
</dbReference>
<evidence type="ECO:0000313" key="7">
    <source>
        <dbReference type="EMBL" id="TCK17332.1"/>
    </source>
</evidence>
<protein>
    <recommendedName>
        <fullName evidence="5 6">Dephospho-CoA kinase</fullName>
        <ecNumber evidence="5 6">2.7.1.24</ecNumber>
    </recommendedName>
    <alternativeName>
        <fullName evidence="5">Dephosphocoenzyme A kinase</fullName>
    </alternativeName>
</protein>
<comment type="pathway">
    <text evidence="5">Cofactor biosynthesis; coenzyme A biosynthesis; CoA from (R)-pantothenate: step 5/5.</text>
</comment>